<keyword evidence="6" id="KW-1185">Reference proteome</keyword>
<comment type="caution">
    <text evidence="5">The sequence shown here is derived from an EMBL/GenBank/DDBJ whole genome shotgun (WGS) entry which is preliminary data.</text>
</comment>
<protein>
    <submittedName>
        <fullName evidence="5">OmpH family outer membrane protein</fullName>
    </submittedName>
</protein>
<organism evidence="5 6">
    <name type="scientific">Rubrivirga litoralis</name>
    <dbReference type="NCBI Taxonomy" id="3075598"/>
    <lineage>
        <taxon>Bacteria</taxon>
        <taxon>Pseudomonadati</taxon>
        <taxon>Rhodothermota</taxon>
        <taxon>Rhodothermia</taxon>
        <taxon>Rhodothermales</taxon>
        <taxon>Rubricoccaceae</taxon>
        <taxon>Rubrivirga</taxon>
    </lineage>
</organism>
<dbReference type="Pfam" id="PF03938">
    <property type="entry name" value="OmpH"/>
    <property type="match status" value="1"/>
</dbReference>
<comment type="similarity">
    <text evidence="1">Belongs to the Skp family.</text>
</comment>
<keyword evidence="2 4" id="KW-0732">Signal</keyword>
<reference evidence="5 6" key="1">
    <citation type="submission" date="2023-09" db="EMBL/GenBank/DDBJ databases">
        <authorList>
            <person name="Rey-Velasco X."/>
        </authorList>
    </citation>
    <scope>NUCLEOTIDE SEQUENCE [LARGE SCALE GENOMIC DNA]</scope>
    <source>
        <strain evidence="5 6">F394</strain>
    </source>
</reference>
<gene>
    <name evidence="5" type="ORF">RM540_07475</name>
</gene>
<accession>A0ABU3BQM9</accession>
<evidence type="ECO:0000256" key="2">
    <source>
        <dbReference type="ARBA" id="ARBA00022729"/>
    </source>
</evidence>
<feature type="compositionally biased region" description="Polar residues" evidence="3">
    <location>
        <begin position="187"/>
        <end position="197"/>
    </location>
</feature>
<dbReference type="Gene3D" id="3.30.910.20">
    <property type="entry name" value="Skp domain"/>
    <property type="match status" value="1"/>
</dbReference>
<feature type="compositionally biased region" description="Low complexity" evidence="3">
    <location>
        <begin position="198"/>
        <end position="209"/>
    </location>
</feature>
<dbReference type="InterPro" id="IPR005632">
    <property type="entry name" value="Chaperone_Skp"/>
</dbReference>
<evidence type="ECO:0000256" key="4">
    <source>
        <dbReference type="SAM" id="SignalP"/>
    </source>
</evidence>
<dbReference type="PANTHER" id="PTHR35089">
    <property type="entry name" value="CHAPERONE PROTEIN SKP"/>
    <property type="match status" value="1"/>
</dbReference>
<evidence type="ECO:0000313" key="5">
    <source>
        <dbReference type="EMBL" id="MDT0631587.1"/>
    </source>
</evidence>
<evidence type="ECO:0000256" key="3">
    <source>
        <dbReference type="SAM" id="MobiDB-lite"/>
    </source>
</evidence>
<dbReference type="InterPro" id="IPR024930">
    <property type="entry name" value="Skp_dom_sf"/>
</dbReference>
<dbReference type="SUPFAM" id="SSF111384">
    <property type="entry name" value="OmpH-like"/>
    <property type="match status" value="1"/>
</dbReference>
<feature type="signal peptide" evidence="4">
    <location>
        <begin position="1"/>
        <end position="23"/>
    </location>
</feature>
<sequence>MTRTVSLLAAVLALGAFAPPAAAQAFKVGYVDTDQIVIRMPAFADVQTQLQQQQQAVGQRVRFVQDSLGQELQTKVADYETFAQSAVATDDARRERQVELAQLQGSIERAEAEGLQYLSYVEARLLQPVLTQVDEAITAEAEAQNFDLVLPTVANNAPVFLYRSPRVEDLTVAVMERLGVDPESEPLTRQQQAQPTTPGAVDGQQVPGGQAPGGR</sequence>
<feature type="chain" id="PRO_5047415360" evidence="4">
    <location>
        <begin position="24"/>
        <end position="215"/>
    </location>
</feature>
<dbReference type="RefSeq" id="WP_311662929.1">
    <property type="nucleotide sequence ID" value="NZ_JAVRHT010000014.1"/>
</dbReference>
<dbReference type="Proteomes" id="UP001267426">
    <property type="component" value="Unassembled WGS sequence"/>
</dbReference>
<dbReference type="PANTHER" id="PTHR35089:SF1">
    <property type="entry name" value="CHAPERONE PROTEIN SKP"/>
    <property type="match status" value="1"/>
</dbReference>
<proteinExistence type="inferred from homology"/>
<evidence type="ECO:0000256" key="1">
    <source>
        <dbReference type="ARBA" id="ARBA00009091"/>
    </source>
</evidence>
<name>A0ABU3BQM9_9BACT</name>
<dbReference type="EMBL" id="JAVRHT010000014">
    <property type="protein sequence ID" value="MDT0631587.1"/>
    <property type="molecule type" value="Genomic_DNA"/>
</dbReference>
<evidence type="ECO:0000313" key="6">
    <source>
        <dbReference type="Proteomes" id="UP001267426"/>
    </source>
</evidence>
<dbReference type="SMART" id="SM00935">
    <property type="entry name" value="OmpH"/>
    <property type="match status" value="1"/>
</dbReference>
<feature type="region of interest" description="Disordered" evidence="3">
    <location>
        <begin position="181"/>
        <end position="215"/>
    </location>
</feature>